<accession>A0ABT3DL82</accession>
<comment type="caution">
    <text evidence="2">The sequence shown here is derived from an EMBL/GenBank/DDBJ whole genome shotgun (WGS) entry which is preliminary data.</text>
</comment>
<evidence type="ECO:0000313" key="3">
    <source>
        <dbReference type="Proteomes" id="UP001526147"/>
    </source>
</evidence>
<proteinExistence type="predicted"/>
<dbReference type="Gene3D" id="3.90.550.10">
    <property type="entry name" value="Spore Coat Polysaccharide Biosynthesis Protein SpsA, Chain A"/>
    <property type="match status" value="1"/>
</dbReference>
<gene>
    <name evidence="2" type="ORF">OIH86_19420</name>
</gene>
<dbReference type="CDD" id="cd00761">
    <property type="entry name" value="Glyco_tranf_GTA_type"/>
    <property type="match status" value="1"/>
</dbReference>
<organism evidence="2 3">
    <name type="scientific">Metabacillus halosaccharovorans</name>
    <dbReference type="NCBI Taxonomy" id="930124"/>
    <lineage>
        <taxon>Bacteria</taxon>
        <taxon>Bacillati</taxon>
        <taxon>Bacillota</taxon>
        <taxon>Bacilli</taxon>
        <taxon>Bacillales</taxon>
        <taxon>Bacillaceae</taxon>
        <taxon>Metabacillus</taxon>
    </lineage>
</organism>
<dbReference type="Pfam" id="PF00535">
    <property type="entry name" value="Glycos_transf_2"/>
    <property type="match status" value="1"/>
</dbReference>
<dbReference type="InterPro" id="IPR029044">
    <property type="entry name" value="Nucleotide-diphossugar_trans"/>
</dbReference>
<dbReference type="Proteomes" id="UP001526147">
    <property type="component" value="Unassembled WGS sequence"/>
</dbReference>
<dbReference type="EMBL" id="JAOYEY010000047">
    <property type="protein sequence ID" value="MCV9887819.1"/>
    <property type="molecule type" value="Genomic_DNA"/>
</dbReference>
<reference evidence="2 3" key="1">
    <citation type="submission" date="2022-10" db="EMBL/GenBank/DDBJ databases">
        <title>Draft genome assembly of moderately radiation resistant bacterium Metabacillus halosaccharovorans.</title>
        <authorList>
            <person name="Pal S."/>
            <person name="Gopinathan A."/>
        </authorList>
    </citation>
    <scope>NUCLEOTIDE SEQUENCE [LARGE SCALE GENOMIC DNA]</scope>
    <source>
        <strain evidence="2 3">VITHBRA001</strain>
    </source>
</reference>
<evidence type="ECO:0000313" key="2">
    <source>
        <dbReference type="EMBL" id="MCV9887819.1"/>
    </source>
</evidence>
<sequence length="238" mass="28222">MSLENQISNTEGISVITATNRENCMNLIFANYVRQQWDHKELIIILNNDVMNLKKWKMEAKKYEQVTVYQLPENMTLGKCLNYGVEKSNYKYIAKFDDDDYYGPKYLDESIETMNKMEADVVGKRTCFMYLTNKKELRIRFTGKENCEVDILQGATIFTTKKLLQLLPFPNKNLGECLHFLQRCKKKGYKICASSRYNYTILRKEAKYHTWRPTKEYLDITSERIAFTEDYIQYVDET</sequence>
<keyword evidence="3" id="KW-1185">Reference proteome</keyword>
<evidence type="ECO:0000259" key="1">
    <source>
        <dbReference type="Pfam" id="PF00535"/>
    </source>
</evidence>
<dbReference type="SUPFAM" id="SSF53448">
    <property type="entry name" value="Nucleotide-diphospho-sugar transferases"/>
    <property type="match status" value="1"/>
</dbReference>
<name>A0ABT3DL82_9BACI</name>
<dbReference type="RefSeq" id="WP_264144022.1">
    <property type="nucleotide sequence ID" value="NZ_JAOYEY010000047.1"/>
</dbReference>
<protein>
    <submittedName>
        <fullName evidence="2">Glycosyltransferase</fullName>
    </submittedName>
</protein>
<dbReference type="InterPro" id="IPR001173">
    <property type="entry name" value="Glyco_trans_2-like"/>
</dbReference>
<feature type="domain" description="Glycosyltransferase 2-like" evidence="1">
    <location>
        <begin position="15"/>
        <end position="141"/>
    </location>
</feature>